<evidence type="ECO:0000313" key="3">
    <source>
        <dbReference type="Proteomes" id="UP000297549"/>
    </source>
</evidence>
<organism evidence="2 3">
    <name type="scientific">Hymenobacter aquaticus</name>
    <dbReference type="NCBI Taxonomy" id="1867101"/>
    <lineage>
        <taxon>Bacteria</taxon>
        <taxon>Pseudomonadati</taxon>
        <taxon>Bacteroidota</taxon>
        <taxon>Cytophagia</taxon>
        <taxon>Cytophagales</taxon>
        <taxon>Hymenobacteraceae</taxon>
        <taxon>Hymenobacter</taxon>
    </lineage>
</organism>
<dbReference type="RefSeq" id="WP_135463234.1">
    <property type="nucleotide sequence ID" value="NZ_SRLC01000001.1"/>
</dbReference>
<evidence type="ECO:0000259" key="1">
    <source>
        <dbReference type="Pfam" id="PF14491"/>
    </source>
</evidence>
<dbReference type="Proteomes" id="UP000297549">
    <property type="component" value="Unassembled WGS sequence"/>
</dbReference>
<name>A0A4Z0Q894_9BACT</name>
<dbReference type="OrthoDB" id="8448914at2"/>
<feature type="domain" description="DUF4435" evidence="1">
    <location>
        <begin position="31"/>
        <end position="214"/>
    </location>
</feature>
<evidence type="ECO:0000313" key="2">
    <source>
        <dbReference type="EMBL" id="TGE25656.1"/>
    </source>
</evidence>
<proteinExistence type="predicted"/>
<dbReference type="EMBL" id="SRLC01000001">
    <property type="protein sequence ID" value="TGE25656.1"/>
    <property type="molecule type" value="Genomic_DNA"/>
</dbReference>
<dbReference type="Pfam" id="PF14491">
    <property type="entry name" value="DUF4435"/>
    <property type="match status" value="1"/>
</dbReference>
<sequence length="299" mass="35209">MEPRISKSNSIPRKTTNYYLGEAVIRRQFNDVDFYFEDENQQEMYYSIMNKLFGDKIKFEKIFITCGKPNTYRQLKTHKNKQKKIYIVDKDFDGLLRKKKRGIGNLFYLERYSIENFLAEENSLKWLIVSKKPTLQRNSLTLPYNSLIIEVMKDLRLLTSCFFIAKKYKLHKHAPGFKTCKLPINQFLQGTDSISATKVDTYWEEVKQAIINYYPDKDPINILNSAKKSIKYETLTMDGVCKHIPGKYFLELLRRKVNTIYPFMTSLESGQMKFLLADKCELHSLNNLKNDINSYLGIT</sequence>
<dbReference type="InterPro" id="IPR029492">
    <property type="entry name" value="DUF4435"/>
</dbReference>
<comment type="caution">
    <text evidence="2">The sequence shown here is derived from an EMBL/GenBank/DDBJ whole genome shotgun (WGS) entry which is preliminary data.</text>
</comment>
<keyword evidence="3" id="KW-1185">Reference proteome</keyword>
<dbReference type="AlphaFoldDB" id="A0A4Z0Q894"/>
<reference evidence="2 3" key="1">
    <citation type="submission" date="2019-04" db="EMBL/GenBank/DDBJ databases">
        <authorList>
            <person name="Feng G."/>
            <person name="Zhang J."/>
            <person name="Zhu H."/>
        </authorList>
    </citation>
    <scope>NUCLEOTIDE SEQUENCE [LARGE SCALE GENOMIC DNA]</scope>
    <source>
        <strain evidence="2 3">JCM 31653</strain>
    </source>
</reference>
<accession>A0A4Z0Q894</accession>
<protein>
    <submittedName>
        <fullName evidence="2">DUF4435 domain-containing protein</fullName>
    </submittedName>
</protein>
<gene>
    <name evidence="2" type="ORF">E5K00_10835</name>
</gene>